<accession>A0A4P9A2I3</accession>
<dbReference type="RefSeq" id="WP_138078503.1">
    <property type="nucleotide sequence ID" value="NZ_CP040004.1"/>
</dbReference>
<dbReference type="EMBL" id="CP040004">
    <property type="protein sequence ID" value="QCT41990.1"/>
    <property type="molecule type" value="Genomic_DNA"/>
</dbReference>
<proteinExistence type="predicted"/>
<name>A0A4P9A2I3_9BACT</name>
<keyword evidence="2" id="KW-1185">Reference proteome</keyword>
<organism evidence="1 2">
    <name type="scientific">Candidatus Nanosynbacter featherlites</name>
    <dbReference type="NCBI Taxonomy" id="2572088"/>
    <lineage>
        <taxon>Bacteria</taxon>
        <taxon>Candidatus Saccharimonadota</taxon>
        <taxon>Candidatus Saccharimonadia</taxon>
        <taxon>Candidatus Nanosynbacterales</taxon>
        <taxon>Candidatus Nanosynbacteraceae</taxon>
        <taxon>Candidatus Nanosynbacter</taxon>
    </lineage>
</organism>
<gene>
    <name evidence="1" type="ORF">FBF37_00695</name>
</gene>
<dbReference type="AlphaFoldDB" id="A0A4P9A2I3"/>
<evidence type="ECO:0000313" key="2">
    <source>
        <dbReference type="Proteomes" id="UP000310639"/>
    </source>
</evidence>
<dbReference type="Pfam" id="PF18908">
    <property type="entry name" value="DUF5663"/>
    <property type="match status" value="1"/>
</dbReference>
<dbReference type="InterPro" id="IPR043722">
    <property type="entry name" value="DUF5663"/>
</dbReference>
<dbReference type="OrthoDB" id="9792826at2"/>
<protein>
    <submittedName>
        <fullName evidence="1">Uncharacterized protein</fullName>
    </submittedName>
</protein>
<sequence length="104" mass="11712">MFEITDEFLAQAGFGMLPPEAKEQMRQNVTNSVQAKITDQLLAAVGEQKLEEFEALLDSEDVPMLLNWCQGNGINLTEIVQNSMNQTMVELQTLHNDALNMVRE</sequence>
<reference evidence="1 2" key="1">
    <citation type="submission" date="2019-04" db="EMBL/GenBank/DDBJ databases">
        <title>Saccharibacteria TM7 genomes.</title>
        <authorList>
            <person name="Bor B."/>
            <person name="He X."/>
            <person name="Chen T."/>
            <person name="Dewhirst F.E."/>
        </authorList>
    </citation>
    <scope>NUCLEOTIDE SEQUENCE [LARGE SCALE GENOMIC DNA]</scope>
    <source>
        <strain evidence="1 2">BB001</strain>
    </source>
</reference>
<evidence type="ECO:0000313" key="1">
    <source>
        <dbReference type="EMBL" id="QCT41990.1"/>
    </source>
</evidence>
<dbReference type="Proteomes" id="UP000310639">
    <property type="component" value="Chromosome"/>
</dbReference>
<dbReference type="KEGG" id="nft:FBF37_00695"/>